<sequence>MSSLSVIDIMNNGLNVALQNDLLQSNNESFEYGLMLSREDVEVIVEWRDASLKHMGRIDLGIDITKKIVEFIYKSQYTNREDYLEAVVDIQDLFYYLKNETLDLISDDDAIDLLSDMYEKFCGTIRNIQSEVEEYSKNFKFSLEG</sequence>
<evidence type="ECO:0000313" key="2">
    <source>
        <dbReference type="Proteomes" id="UP000767291"/>
    </source>
</evidence>
<dbReference type="InterPro" id="IPR046286">
    <property type="entry name" value="DUF6323"/>
</dbReference>
<gene>
    <name evidence="1" type="ORF">J2Z43_002253</name>
</gene>
<comment type="caution">
    <text evidence="1">The sequence shown here is derived from an EMBL/GenBank/DDBJ whole genome shotgun (WGS) entry which is preliminary data.</text>
</comment>
<accession>A0ABS4ED47</accession>
<reference evidence="1 2" key="1">
    <citation type="submission" date="2021-03" db="EMBL/GenBank/DDBJ databases">
        <title>Genomic Encyclopedia of Type Strains, Phase IV (KMG-IV): sequencing the most valuable type-strain genomes for metagenomic binning, comparative biology and taxonomic classification.</title>
        <authorList>
            <person name="Goeker M."/>
        </authorList>
    </citation>
    <scope>NUCLEOTIDE SEQUENCE [LARGE SCALE GENOMIC DNA]</scope>
    <source>
        <strain evidence="1 2">DSM 1289</strain>
    </source>
</reference>
<dbReference type="Proteomes" id="UP000767291">
    <property type="component" value="Unassembled WGS sequence"/>
</dbReference>
<proteinExistence type="predicted"/>
<dbReference type="EMBL" id="JAGGJX010000005">
    <property type="protein sequence ID" value="MBP1855852.1"/>
    <property type="molecule type" value="Genomic_DNA"/>
</dbReference>
<organism evidence="1 2">
    <name type="scientific">Metaclostridioides mangenotii</name>
    <dbReference type="NCBI Taxonomy" id="1540"/>
    <lineage>
        <taxon>Bacteria</taxon>
        <taxon>Bacillati</taxon>
        <taxon>Bacillota</taxon>
        <taxon>Clostridia</taxon>
        <taxon>Peptostreptococcales</taxon>
        <taxon>Peptostreptococcaceae</taxon>
        <taxon>Metaclostridioides</taxon>
    </lineage>
</organism>
<evidence type="ECO:0000313" key="1">
    <source>
        <dbReference type="EMBL" id="MBP1855852.1"/>
    </source>
</evidence>
<name>A0ABS4ED47_9FIRM</name>
<protein>
    <submittedName>
        <fullName evidence="1">Uncharacterized protein</fullName>
    </submittedName>
</protein>
<dbReference type="RefSeq" id="WP_209457249.1">
    <property type="nucleotide sequence ID" value="NZ_BAAACS010000019.1"/>
</dbReference>
<keyword evidence="2" id="KW-1185">Reference proteome</keyword>
<dbReference type="Pfam" id="PF19848">
    <property type="entry name" value="DUF6323"/>
    <property type="match status" value="1"/>
</dbReference>